<reference evidence="5" key="1">
    <citation type="journal article" date="2019" name="Int. J. Syst. Evol. Microbiol.">
        <title>The Global Catalogue of Microorganisms (GCM) 10K type strain sequencing project: providing services to taxonomists for standard genome sequencing and annotation.</title>
        <authorList>
            <consortium name="The Broad Institute Genomics Platform"/>
            <consortium name="The Broad Institute Genome Sequencing Center for Infectious Disease"/>
            <person name="Wu L."/>
            <person name="Ma J."/>
        </authorList>
    </citation>
    <scope>NUCLEOTIDE SEQUENCE [LARGE SCALE GENOMIC DNA]</scope>
    <source>
        <strain evidence="5">JCM 16924</strain>
    </source>
</reference>
<gene>
    <name evidence="4" type="ORF">GCM10022232_01290</name>
</gene>
<name>A0ABP7Q009_9ACTN</name>
<evidence type="ECO:0000256" key="2">
    <source>
        <dbReference type="PROSITE-ProRule" id="PRU01248"/>
    </source>
</evidence>
<dbReference type="InterPro" id="IPR044068">
    <property type="entry name" value="CB"/>
</dbReference>
<dbReference type="EMBL" id="BAAAZX010000001">
    <property type="protein sequence ID" value="GAA3973872.1"/>
    <property type="molecule type" value="Genomic_DNA"/>
</dbReference>
<organism evidence="4 5">
    <name type="scientific">Streptomyces plumbiresistens</name>
    <dbReference type="NCBI Taxonomy" id="511811"/>
    <lineage>
        <taxon>Bacteria</taxon>
        <taxon>Bacillati</taxon>
        <taxon>Actinomycetota</taxon>
        <taxon>Actinomycetes</taxon>
        <taxon>Kitasatosporales</taxon>
        <taxon>Streptomycetaceae</taxon>
        <taxon>Streptomyces</taxon>
    </lineage>
</organism>
<evidence type="ECO:0000313" key="5">
    <source>
        <dbReference type="Proteomes" id="UP001500456"/>
    </source>
</evidence>
<dbReference type="PROSITE" id="PS51900">
    <property type="entry name" value="CB"/>
    <property type="match status" value="1"/>
</dbReference>
<dbReference type="RefSeq" id="WP_345560319.1">
    <property type="nucleotide sequence ID" value="NZ_BAAAZX010000001.1"/>
</dbReference>
<comment type="caution">
    <text evidence="4">The sequence shown here is derived from an EMBL/GenBank/DDBJ whole genome shotgun (WGS) entry which is preliminary data.</text>
</comment>
<evidence type="ECO:0000256" key="1">
    <source>
        <dbReference type="ARBA" id="ARBA00023125"/>
    </source>
</evidence>
<dbReference type="Proteomes" id="UP001500456">
    <property type="component" value="Unassembled WGS sequence"/>
</dbReference>
<accession>A0ABP7Q009</accession>
<dbReference type="Gene3D" id="1.10.150.130">
    <property type="match status" value="1"/>
</dbReference>
<sequence length="234" mass="26228">MPEEETSWVGREYANKTQANRALRNWLVGHEAGTIVARSDMKFGEWLDKWFVGLRVEETTRAGYAPKIRLHIKPHLGAKKLRDVTDDDLDALYRKLETTPCPTNRGKPLGAKSVRHVHNILSGAFEAAVTKKLIPANPAATANPPTTRQIKSQQRKFVTLDDAATARFLGDIWTPCGQRDCGPMHFCTRDAPRGTTYTATGVRRSEALGMMWDLIHWDSPRTGTTTRSSTSTRR</sequence>
<dbReference type="SUPFAM" id="SSF56349">
    <property type="entry name" value="DNA breaking-rejoining enzymes"/>
    <property type="match status" value="1"/>
</dbReference>
<dbReference type="Pfam" id="PF14659">
    <property type="entry name" value="Phage_int_SAM_3"/>
    <property type="match status" value="1"/>
</dbReference>
<keyword evidence="1 2" id="KW-0238">DNA-binding</keyword>
<dbReference type="InterPro" id="IPR011010">
    <property type="entry name" value="DNA_brk_join_enz"/>
</dbReference>
<evidence type="ECO:0000259" key="3">
    <source>
        <dbReference type="PROSITE" id="PS51900"/>
    </source>
</evidence>
<feature type="domain" description="Core-binding (CB)" evidence="3">
    <location>
        <begin position="41"/>
        <end position="129"/>
    </location>
</feature>
<proteinExistence type="predicted"/>
<dbReference type="InterPro" id="IPR004107">
    <property type="entry name" value="Integrase_SAM-like_N"/>
</dbReference>
<keyword evidence="5" id="KW-1185">Reference proteome</keyword>
<protein>
    <recommendedName>
        <fullName evidence="3">Core-binding (CB) domain-containing protein</fullName>
    </recommendedName>
</protein>
<dbReference type="InterPro" id="IPR010998">
    <property type="entry name" value="Integrase_recombinase_N"/>
</dbReference>
<evidence type="ECO:0000313" key="4">
    <source>
        <dbReference type="EMBL" id="GAA3973872.1"/>
    </source>
</evidence>